<protein>
    <submittedName>
        <fullName evidence="4">HPr family phosphocarrier protein</fullName>
    </submittedName>
</protein>
<dbReference type="RefSeq" id="WP_244024609.1">
    <property type="nucleotide sequence ID" value="NZ_JALHLF010000241.1"/>
</dbReference>
<dbReference type="NCBIfam" id="TIGR01003">
    <property type="entry name" value="PTS_HPr_family"/>
    <property type="match status" value="1"/>
</dbReference>
<evidence type="ECO:0000259" key="3">
    <source>
        <dbReference type="PROSITE" id="PS51350"/>
    </source>
</evidence>
<sequence length="366" mass="37570">EPAALADDAPALTRTLVVPLRHGIHARPAARLRQTAGGFEAIVRIEFDKRTASLRSPVGILALGVRLWDEVTLHAQGREAAAALDALEELIAGGMGEKAEPGEKRPAAPVAATPVAAPQAAAQVVDGALCGVCAAPGLATGRIVRYRLADIPVAPSCGDPVRERAALDAALDELVARIAAEREAADPRAQGILSAHAAMLEDEDLRAAAHEAIDNGAGAGEGWQAAIAPQVAVLLRSGDARLAERADDMRDLERRVLLLLAGQVEQPVALPEGAVLVAEDLLPSQLLALDTARLAAIALVKGGPTSHVAILAGGMGVAMVVAMGAALDTLEEGREVVVDAARAVLEVAPDAARVAAVRETLDRLAA</sequence>
<dbReference type="SUPFAM" id="SSF52009">
    <property type="entry name" value="Phosphohistidine domain"/>
    <property type="match status" value="1"/>
</dbReference>
<dbReference type="Gene3D" id="3.50.30.10">
    <property type="entry name" value="Phosphohistidine domain"/>
    <property type="match status" value="1"/>
</dbReference>
<dbReference type="Gene3D" id="3.30.1340.10">
    <property type="entry name" value="HPr-like"/>
    <property type="match status" value="1"/>
</dbReference>
<dbReference type="CDD" id="cd00367">
    <property type="entry name" value="PTS-HPr_like"/>
    <property type="match status" value="1"/>
</dbReference>
<feature type="non-terminal residue" evidence="4">
    <location>
        <position position="366"/>
    </location>
</feature>
<name>A0ABT0BJM2_9SPHN</name>
<dbReference type="Gene3D" id="1.10.274.10">
    <property type="entry name" value="PtsI, HPr-binding domain"/>
    <property type="match status" value="1"/>
</dbReference>
<reference evidence="4" key="1">
    <citation type="submission" date="2022-03" db="EMBL/GenBank/DDBJ databases">
        <title>Identification of a novel bacterium isolated from mangrove sediments.</title>
        <authorList>
            <person name="Pan X."/>
        </authorList>
    </citation>
    <scope>NUCLEOTIDE SEQUENCE</scope>
    <source>
        <strain evidence="4">B1949</strain>
    </source>
</reference>
<keyword evidence="2" id="KW-0808">Transferase</keyword>
<dbReference type="SUPFAM" id="SSF47831">
    <property type="entry name" value="Enzyme I of the PEP:sugar phosphotransferase system HPr-binding (sub)domain"/>
    <property type="match status" value="1"/>
</dbReference>
<organism evidence="4 5">
    <name type="scientific">Novosphingobium organovorum</name>
    <dbReference type="NCBI Taxonomy" id="2930092"/>
    <lineage>
        <taxon>Bacteria</taxon>
        <taxon>Pseudomonadati</taxon>
        <taxon>Pseudomonadota</taxon>
        <taxon>Alphaproteobacteria</taxon>
        <taxon>Sphingomonadales</taxon>
        <taxon>Sphingomonadaceae</taxon>
        <taxon>Novosphingobium</taxon>
    </lineage>
</organism>
<gene>
    <name evidence="4" type="ORF">MTR62_21000</name>
</gene>
<feature type="non-terminal residue" evidence="4">
    <location>
        <position position="1"/>
    </location>
</feature>
<dbReference type="Proteomes" id="UP001162881">
    <property type="component" value="Unassembled WGS sequence"/>
</dbReference>
<accession>A0ABT0BJM2</accession>
<dbReference type="InterPro" id="IPR000032">
    <property type="entry name" value="HPr-like"/>
</dbReference>
<comment type="similarity">
    <text evidence="1">Belongs to the PEP-utilizing enzyme family.</text>
</comment>
<dbReference type="InterPro" id="IPR036637">
    <property type="entry name" value="Phosphohistidine_dom_sf"/>
</dbReference>
<evidence type="ECO:0000256" key="1">
    <source>
        <dbReference type="ARBA" id="ARBA00007837"/>
    </source>
</evidence>
<dbReference type="PANTHER" id="PTHR46244:SF6">
    <property type="entry name" value="PHOSPHOENOLPYRUVATE-PROTEIN PHOSPHOTRANSFERASE"/>
    <property type="match status" value="1"/>
</dbReference>
<dbReference type="SUPFAM" id="SSF55594">
    <property type="entry name" value="HPr-like"/>
    <property type="match status" value="1"/>
</dbReference>
<dbReference type="Pfam" id="PF00391">
    <property type="entry name" value="PEP-utilizers"/>
    <property type="match status" value="1"/>
</dbReference>
<dbReference type="EMBL" id="JALHLF010000241">
    <property type="protein sequence ID" value="MCJ2185145.1"/>
    <property type="molecule type" value="Genomic_DNA"/>
</dbReference>
<feature type="domain" description="HPr" evidence="3">
    <location>
        <begin position="11"/>
        <end position="98"/>
    </location>
</feature>
<dbReference type="InterPro" id="IPR050499">
    <property type="entry name" value="PEP-utilizing_PTS_enzyme"/>
</dbReference>
<dbReference type="PANTHER" id="PTHR46244">
    <property type="entry name" value="PHOSPHOENOLPYRUVATE-PROTEIN PHOSPHOTRANSFERASE"/>
    <property type="match status" value="1"/>
</dbReference>
<dbReference type="InterPro" id="IPR008279">
    <property type="entry name" value="PEP-util_enz_mobile_dom"/>
</dbReference>
<dbReference type="InterPro" id="IPR001020">
    <property type="entry name" value="PTS_HPr_His_P_site"/>
</dbReference>
<dbReference type="Pfam" id="PF05524">
    <property type="entry name" value="PEP-utilisers_N"/>
    <property type="match status" value="1"/>
</dbReference>
<dbReference type="Pfam" id="PF00381">
    <property type="entry name" value="PTS-HPr"/>
    <property type="match status" value="1"/>
</dbReference>
<evidence type="ECO:0000313" key="5">
    <source>
        <dbReference type="Proteomes" id="UP001162881"/>
    </source>
</evidence>
<dbReference type="PROSITE" id="PS51350">
    <property type="entry name" value="PTS_HPR_DOM"/>
    <property type="match status" value="1"/>
</dbReference>
<dbReference type="InterPro" id="IPR035895">
    <property type="entry name" value="HPr-like_sf"/>
</dbReference>
<comment type="caution">
    <text evidence="4">The sequence shown here is derived from an EMBL/GenBank/DDBJ whole genome shotgun (WGS) entry which is preliminary data.</text>
</comment>
<dbReference type="PRINTS" id="PR00107">
    <property type="entry name" value="PHOSPHOCPHPR"/>
</dbReference>
<dbReference type="InterPro" id="IPR036618">
    <property type="entry name" value="PtsI_HPr-bd_sf"/>
</dbReference>
<proteinExistence type="inferred from homology"/>
<dbReference type="PROSITE" id="PS00369">
    <property type="entry name" value="PTS_HPR_HIS"/>
    <property type="match status" value="1"/>
</dbReference>
<dbReference type="InterPro" id="IPR008731">
    <property type="entry name" value="PTS_EIN"/>
</dbReference>
<evidence type="ECO:0000256" key="2">
    <source>
        <dbReference type="ARBA" id="ARBA00022679"/>
    </source>
</evidence>
<keyword evidence="5" id="KW-1185">Reference proteome</keyword>
<evidence type="ECO:0000313" key="4">
    <source>
        <dbReference type="EMBL" id="MCJ2185145.1"/>
    </source>
</evidence>